<evidence type="ECO:0000313" key="3">
    <source>
        <dbReference type="Proteomes" id="UP000836841"/>
    </source>
</evidence>
<protein>
    <recommendedName>
        <fullName evidence="1">F-box domain-containing protein</fullName>
    </recommendedName>
</protein>
<feature type="domain" description="F-box" evidence="1">
    <location>
        <begin position="16"/>
        <end position="52"/>
    </location>
</feature>
<dbReference type="InterPro" id="IPR001810">
    <property type="entry name" value="F-box_dom"/>
</dbReference>
<dbReference type="Proteomes" id="UP000836841">
    <property type="component" value="Chromosome 7"/>
</dbReference>
<organism evidence="2 3">
    <name type="scientific">Thlaspi arvense</name>
    <name type="common">Field penny-cress</name>
    <dbReference type="NCBI Taxonomy" id="13288"/>
    <lineage>
        <taxon>Eukaryota</taxon>
        <taxon>Viridiplantae</taxon>
        <taxon>Streptophyta</taxon>
        <taxon>Embryophyta</taxon>
        <taxon>Tracheophyta</taxon>
        <taxon>Spermatophyta</taxon>
        <taxon>Magnoliopsida</taxon>
        <taxon>eudicotyledons</taxon>
        <taxon>Gunneridae</taxon>
        <taxon>Pentapetalae</taxon>
        <taxon>rosids</taxon>
        <taxon>malvids</taxon>
        <taxon>Brassicales</taxon>
        <taxon>Brassicaceae</taxon>
        <taxon>Thlaspideae</taxon>
        <taxon>Thlaspi</taxon>
    </lineage>
</organism>
<name>A0AAU9TA08_THLAR</name>
<dbReference type="Pfam" id="PF00646">
    <property type="entry name" value="F-box"/>
    <property type="match status" value="1"/>
</dbReference>
<dbReference type="Pfam" id="PF24758">
    <property type="entry name" value="LRR_At5g56370"/>
    <property type="match status" value="1"/>
</dbReference>
<dbReference type="EMBL" id="OU466863">
    <property type="protein sequence ID" value="CAH2080194.1"/>
    <property type="molecule type" value="Genomic_DNA"/>
</dbReference>
<keyword evidence="3" id="KW-1185">Reference proteome</keyword>
<dbReference type="InterPro" id="IPR036047">
    <property type="entry name" value="F-box-like_dom_sf"/>
</dbReference>
<dbReference type="InterPro" id="IPR032675">
    <property type="entry name" value="LRR_dom_sf"/>
</dbReference>
<dbReference type="PANTHER" id="PTHR31900">
    <property type="entry name" value="F-BOX/RNI SUPERFAMILY PROTEIN-RELATED"/>
    <property type="match status" value="1"/>
</dbReference>
<sequence>MAKRGVEEKNSSSKRRTSLSDLPDSLLCHILSFLSTEESVRSSVLAQRWRNIWLKVPAFNLDSTQFGEVLDFVKFVDTFLESEKELDLKRFRLVYHHDEELLLDEDFDEDDNFLDSWMDKLVERRVSHLDVELISEFNERLCMPMSLYSCNNLVKLNLYNLMLDIPESESAVSMPCVKSMHLNQVGYEGLVLQRLIPSYPVIEKLSIIRGPMELSDLTCVRSQSLKRFTLEVQREEHKVVDDHVVEIDAPKLEFLSLQDHSSETYIIHCIGSSAVVQIDVNFDLKPGSSLCSSERSMVHKFLRALSEVKDMEISYATLEVIHGFSKLEALPQFYNLTWLKASFNESLWELLPTFLGCCPNLHTLVLEYESLTEAEPMKLSYVPPCFVSSLKFVELLTPVTGTSSQILARCFLTNCSVLQELTLSKSFSNMIKQIKKIPKRSTRCKIVID</sequence>
<gene>
    <name evidence="2" type="ORF">TAV2_LOCUS26061</name>
</gene>
<dbReference type="SUPFAM" id="SSF81383">
    <property type="entry name" value="F-box domain"/>
    <property type="match status" value="1"/>
</dbReference>
<evidence type="ECO:0000259" key="1">
    <source>
        <dbReference type="PROSITE" id="PS50181"/>
    </source>
</evidence>
<dbReference type="SUPFAM" id="SSF52047">
    <property type="entry name" value="RNI-like"/>
    <property type="match status" value="1"/>
</dbReference>
<dbReference type="InterPro" id="IPR050232">
    <property type="entry name" value="FBL13/AtMIF1-like"/>
</dbReference>
<dbReference type="Pfam" id="PF08387">
    <property type="entry name" value="FBD"/>
    <property type="match status" value="1"/>
</dbReference>
<dbReference type="CDD" id="cd22160">
    <property type="entry name" value="F-box_AtFBL13-like"/>
    <property type="match status" value="1"/>
</dbReference>
<evidence type="ECO:0000313" key="2">
    <source>
        <dbReference type="EMBL" id="CAH2080194.1"/>
    </source>
</evidence>
<dbReference type="PROSITE" id="PS50181">
    <property type="entry name" value="FBOX"/>
    <property type="match status" value="1"/>
</dbReference>
<dbReference type="Gene3D" id="1.20.1280.50">
    <property type="match status" value="1"/>
</dbReference>
<accession>A0AAU9TA08</accession>
<dbReference type="PANTHER" id="PTHR31900:SF25">
    <property type="entry name" value="FBD DOMAIN-CONTAINING PROTEIN"/>
    <property type="match status" value="1"/>
</dbReference>
<dbReference type="SMART" id="SM00579">
    <property type="entry name" value="FBD"/>
    <property type="match status" value="1"/>
</dbReference>
<dbReference type="AlphaFoldDB" id="A0AAU9TA08"/>
<reference evidence="2 3" key="1">
    <citation type="submission" date="2022-03" db="EMBL/GenBank/DDBJ databases">
        <authorList>
            <person name="Nunn A."/>
            <person name="Chopra R."/>
            <person name="Nunn A."/>
            <person name="Contreras Garrido A."/>
        </authorList>
    </citation>
    <scope>NUCLEOTIDE SEQUENCE [LARGE SCALE GENOMIC DNA]</scope>
</reference>
<dbReference type="InterPro" id="IPR053781">
    <property type="entry name" value="F-box_AtFBL13-like"/>
</dbReference>
<dbReference type="InterPro" id="IPR055411">
    <property type="entry name" value="LRR_FXL15/At3g58940/PEG3-like"/>
</dbReference>
<dbReference type="InterPro" id="IPR006566">
    <property type="entry name" value="FBD"/>
</dbReference>
<dbReference type="Gene3D" id="3.80.10.10">
    <property type="entry name" value="Ribonuclease Inhibitor"/>
    <property type="match status" value="1"/>
</dbReference>
<proteinExistence type="predicted"/>